<dbReference type="EnsemblMetazoa" id="CLYHEMT009957.1">
    <property type="protein sequence ID" value="CLYHEMP009957.1"/>
    <property type="gene ID" value="CLYHEMG009957"/>
</dbReference>
<feature type="compositionally biased region" description="Low complexity" evidence="1">
    <location>
        <begin position="20"/>
        <end position="33"/>
    </location>
</feature>
<dbReference type="AlphaFoldDB" id="A0A7M5VFQ6"/>
<sequence length="276" mass="31669">NHHAFVQAIDAEYCSPTALSSSGGARTGSSSKTGDGESSDESPDISSVDIDELLKRIRHHVLVNRIRVEEFIQDFDPLRHGSIPTSRFRMGLSAMGQQHLTETQILAIIDRYADDTRKGNVWWISFFADIDKVFTQRGLEKTPTAVLPPAETYHMPKPGATDWTTVNKDKQMELDDVMQKMRWKTNQRRILAKPCFQDFDRHNIGYVTRSQLHQCLTYLSLNGTPAEVDLVYGKFSDDTGFNYLRFLEKLQPSEVQEQKYLKRIEDLKLTNKEKVR</sequence>
<evidence type="ECO:0000313" key="2">
    <source>
        <dbReference type="EnsemblMetazoa" id="CLYHEMP009957.1"/>
    </source>
</evidence>
<dbReference type="PANTHER" id="PTHR20875:SF0">
    <property type="entry name" value="GH12158P"/>
    <property type="match status" value="1"/>
</dbReference>
<dbReference type="InterPro" id="IPR052603">
    <property type="entry name" value="EFCB6"/>
</dbReference>
<proteinExistence type="predicted"/>
<keyword evidence="3" id="KW-1185">Reference proteome</keyword>
<evidence type="ECO:0008006" key="4">
    <source>
        <dbReference type="Google" id="ProtNLM"/>
    </source>
</evidence>
<organism evidence="2 3">
    <name type="scientific">Clytia hemisphaerica</name>
    <dbReference type="NCBI Taxonomy" id="252671"/>
    <lineage>
        <taxon>Eukaryota</taxon>
        <taxon>Metazoa</taxon>
        <taxon>Cnidaria</taxon>
        <taxon>Hydrozoa</taxon>
        <taxon>Hydroidolina</taxon>
        <taxon>Leptothecata</taxon>
        <taxon>Obeliida</taxon>
        <taxon>Clytiidae</taxon>
        <taxon>Clytia</taxon>
    </lineage>
</organism>
<dbReference type="InterPro" id="IPR011992">
    <property type="entry name" value="EF-hand-dom_pair"/>
</dbReference>
<dbReference type="Gene3D" id="1.10.238.10">
    <property type="entry name" value="EF-hand"/>
    <property type="match status" value="2"/>
</dbReference>
<evidence type="ECO:0000256" key="1">
    <source>
        <dbReference type="SAM" id="MobiDB-lite"/>
    </source>
</evidence>
<name>A0A7M5VFQ6_9CNID</name>
<accession>A0A7M5VFQ6</accession>
<protein>
    <recommendedName>
        <fullName evidence="4">Calmodulin</fullName>
    </recommendedName>
</protein>
<dbReference type="Proteomes" id="UP000594262">
    <property type="component" value="Unplaced"/>
</dbReference>
<feature type="region of interest" description="Disordered" evidence="1">
    <location>
        <begin position="17"/>
        <end position="45"/>
    </location>
</feature>
<evidence type="ECO:0000313" key="3">
    <source>
        <dbReference type="Proteomes" id="UP000594262"/>
    </source>
</evidence>
<dbReference type="OrthoDB" id="272072at2759"/>
<dbReference type="SUPFAM" id="SSF47473">
    <property type="entry name" value="EF-hand"/>
    <property type="match status" value="1"/>
</dbReference>
<reference evidence="2" key="1">
    <citation type="submission" date="2021-01" db="UniProtKB">
        <authorList>
            <consortium name="EnsemblMetazoa"/>
        </authorList>
    </citation>
    <scope>IDENTIFICATION</scope>
</reference>
<dbReference type="PANTHER" id="PTHR20875">
    <property type="entry name" value="EF-HAND CALCIUM-BINDING DOMAIN-CONTAINING PROTEIN 6-RELATED"/>
    <property type="match status" value="1"/>
</dbReference>